<proteinExistence type="predicted"/>
<feature type="signal peptide" evidence="9">
    <location>
        <begin position="1"/>
        <end position="18"/>
    </location>
</feature>
<evidence type="ECO:0000256" key="9">
    <source>
        <dbReference type="SAM" id="SignalP"/>
    </source>
</evidence>
<feature type="transmembrane region" description="Helical" evidence="8">
    <location>
        <begin position="142"/>
        <end position="159"/>
    </location>
</feature>
<keyword evidence="4 9" id="KW-0732">Signal</keyword>
<accession>A0A653C8F3</accession>
<keyword evidence="7" id="KW-0449">Lipoprotein</keyword>
<evidence type="ECO:0000313" key="11">
    <source>
        <dbReference type="Proteomes" id="UP000410492"/>
    </source>
</evidence>
<gene>
    <name evidence="10" type="ORF">CALMAC_LOCUS7065</name>
</gene>
<organism evidence="10 11">
    <name type="scientific">Callosobruchus maculatus</name>
    <name type="common">Southern cowpea weevil</name>
    <name type="synonym">Pulse bruchid</name>
    <dbReference type="NCBI Taxonomy" id="64391"/>
    <lineage>
        <taxon>Eukaryota</taxon>
        <taxon>Metazoa</taxon>
        <taxon>Ecdysozoa</taxon>
        <taxon>Arthropoda</taxon>
        <taxon>Hexapoda</taxon>
        <taxon>Insecta</taxon>
        <taxon>Pterygota</taxon>
        <taxon>Neoptera</taxon>
        <taxon>Endopterygota</taxon>
        <taxon>Coleoptera</taxon>
        <taxon>Polyphaga</taxon>
        <taxon>Cucujiformia</taxon>
        <taxon>Chrysomeloidea</taxon>
        <taxon>Chrysomelidae</taxon>
        <taxon>Bruchinae</taxon>
        <taxon>Bruchini</taxon>
        <taxon>Callosobruchus</taxon>
    </lineage>
</organism>
<evidence type="ECO:0000256" key="8">
    <source>
        <dbReference type="SAM" id="Phobius"/>
    </source>
</evidence>
<evidence type="ECO:0000256" key="4">
    <source>
        <dbReference type="ARBA" id="ARBA00022729"/>
    </source>
</evidence>
<dbReference type="PANTHER" id="PTHR33562">
    <property type="entry name" value="ATILLA, ISOFORM B-RELATED-RELATED"/>
    <property type="match status" value="1"/>
</dbReference>
<dbReference type="InterPro" id="IPR050975">
    <property type="entry name" value="Sleep_regulator"/>
</dbReference>
<evidence type="ECO:0000256" key="1">
    <source>
        <dbReference type="ARBA" id="ARBA00004589"/>
    </source>
</evidence>
<keyword evidence="5 8" id="KW-1133">Transmembrane helix</keyword>
<dbReference type="Proteomes" id="UP000410492">
    <property type="component" value="Unassembled WGS sequence"/>
</dbReference>
<keyword evidence="3 8" id="KW-0812">Transmembrane</keyword>
<keyword evidence="2" id="KW-0336">GPI-anchor</keyword>
<evidence type="ECO:0000313" key="10">
    <source>
        <dbReference type="EMBL" id="VEN44168.1"/>
    </source>
</evidence>
<evidence type="ECO:0000256" key="6">
    <source>
        <dbReference type="ARBA" id="ARBA00023136"/>
    </source>
</evidence>
<dbReference type="EMBL" id="CAACVG010007208">
    <property type="protein sequence ID" value="VEN44168.1"/>
    <property type="molecule type" value="Genomic_DNA"/>
</dbReference>
<dbReference type="GO" id="GO:0098552">
    <property type="term" value="C:side of membrane"/>
    <property type="evidence" value="ECO:0007669"/>
    <property type="project" value="UniProtKB-KW"/>
</dbReference>
<dbReference type="OrthoDB" id="6331233at2759"/>
<reference evidence="10 11" key="1">
    <citation type="submission" date="2019-01" db="EMBL/GenBank/DDBJ databases">
        <authorList>
            <person name="Sayadi A."/>
        </authorList>
    </citation>
    <scope>NUCLEOTIDE SEQUENCE [LARGE SCALE GENOMIC DNA]</scope>
</reference>
<comment type="subcellular location">
    <subcellularLocation>
        <location evidence="1">Membrane</location>
        <topology evidence="1">Lipid-anchor</topology>
        <topology evidence="1">GPI-anchor</topology>
    </subcellularLocation>
</comment>
<keyword evidence="2" id="KW-0325">Glycoprotein</keyword>
<evidence type="ECO:0008006" key="12">
    <source>
        <dbReference type="Google" id="ProtNLM"/>
    </source>
</evidence>
<feature type="chain" id="PRO_5024861022" description="Protein sleepless" evidence="9">
    <location>
        <begin position="19"/>
        <end position="162"/>
    </location>
</feature>
<protein>
    <recommendedName>
        <fullName evidence="12">Protein sleepless</fullName>
    </recommendedName>
</protein>
<evidence type="ECO:0000256" key="7">
    <source>
        <dbReference type="ARBA" id="ARBA00023288"/>
    </source>
</evidence>
<dbReference type="AlphaFoldDB" id="A0A653C8F3"/>
<keyword evidence="6 8" id="KW-0472">Membrane</keyword>
<name>A0A653C8F3_CALMS</name>
<evidence type="ECO:0000256" key="3">
    <source>
        <dbReference type="ARBA" id="ARBA00022692"/>
    </source>
</evidence>
<keyword evidence="11" id="KW-1185">Reference proteome</keyword>
<sequence>MNLISLICLIIFTEQAQGLIRCYRCSMSENDADVTCLENPGALAGGILDCDMKYCYSVRQDYKDPKGKLKSLTRTCLDKPLFINDVIEDETYRYYYRACKKDLCNGGTGRKEANTTGGAFGDKSTLYVPGIGSRSSSVTINIINQTIFVVIMTVMLIVLQRL</sequence>
<evidence type="ECO:0000256" key="2">
    <source>
        <dbReference type="ARBA" id="ARBA00022622"/>
    </source>
</evidence>
<evidence type="ECO:0000256" key="5">
    <source>
        <dbReference type="ARBA" id="ARBA00022989"/>
    </source>
</evidence>